<evidence type="ECO:0000256" key="6">
    <source>
        <dbReference type="ARBA" id="ARBA00022692"/>
    </source>
</evidence>
<evidence type="ECO:0000256" key="13">
    <source>
        <dbReference type="SAM" id="MobiDB-lite"/>
    </source>
</evidence>
<dbReference type="EMBL" id="JAACJM010000310">
    <property type="protein sequence ID" value="KAF5332351.1"/>
    <property type="molecule type" value="Genomic_DNA"/>
</dbReference>
<keyword evidence="5" id="KW-0808">Transferase</keyword>
<evidence type="ECO:0000256" key="7">
    <source>
        <dbReference type="ARBA" id="ARBA00022989"/>
    </source>
</evidence>
<feature type="transmembrane region" description="Helical" evidence="14">
    <location>
        <begin position="381"/>
        <end position="399"/>
    </location>
</feature>
<accession>A0A8H5FD34</accession>
<reference evidence="15 16" key="1">
    <citation type="journal article" date="2020" name="ISME J.">
        <title>Uncovering the hidden diversity of litter-decomposition mechanisms in mushroom-forming fungi.</title>
        <authorList>
            <person name="Floudas D."/>
            <person name="Bentzer J."/>
            <person name="Ahren D."/>
            <person name="Johansson T."/>
            <person name="Persson P."/>
            <person name="Tunlid A."/>
        </authorList>
    </citation>
    <scope>NUCLEOTIDE SEQUENCE [LARGE SCALE GENOMIC DNA]</scope>
    <source>
        <strain evidence="15 16">CBS 291.85</strain>
    </source>
</reference>
<evidence type="ECO:0000256" key="5">
    <source>
        <dbReference type="ARBA" id="ARBA00022679"/>
    </source>
</evidence>
<feature type="compositionally biased region" description="Low complexity" evidence="13">
    <location>
        <begin position="20"/>
        <end position="38"/>
    </location>
</feature>
<evidence type="ECO:0000256" key="8">
    <source>
        <dbReference type="ARBA" id="ARBA00023098"/>
    </source>
</evidence>
<evidence type="ECO:0000256" key="2">
    <source>
        <dbReference type="ARBA" id="ARBA00006675"/>
    </source>
</evidence>
<evidence type="ECO:0000256" key="3">
    <source>
        <dbReference type="ARBA" id="ARBA00019082"/>
    </source>
</evidence>
<keyword evidence="9 14" id="KW-0472">Membrane</keyword>
<keyword evidence="4" id="KW-0444">Lipid biosynthesis</keyword>
<proteinExistence type="inferred from homology"/>
<feature type="region of interest" description="Disordered" evidence="13">
    <location>
        <begin position="1"/>
        <end position="44"/>
    </location>
</feature>
<dbReference type="Pfam" id="PF10998">
    <property type="entry name" value="DUF2838"/>
    <property type="match status" value="1"/>
</dbReference>
<feature type="transmembrane region" description="Helical" evidence="14">
    <location>
        <begin position="273"/>
        <end position="291"/>
    </location>
</feature>
<feature type="transmembrane region" description="Helical" evidence="14">
    <location>
        <begin position="312"/>
        <end position="329"/>
    </location>
</feature>
<keyword evidence="8" id="KW-0443">Lipid metabolism</keyword>
<comment type="caution">
    <text evidence="15">The sequence shown here is derived from an EMBL/GenBank/DDBJ whole genome shotgun (WGS) entry which is preliminary data.</text>
</comment>
<evidence type="ECO:0000256" key="1">
    <source>
        <dbReference type="ARBA" id="ARBA00004141"/>
    </source>
</evidence>
<evidence type="ECO:0000256" key="4">
    <source>
        <dbReference type="ARBA" id="ARBA00022516"/>
    </source>
</evidence>
<keyword evidence="7 14" id="KW-1133">Transmembrane helix</keyword>
<keyword evidence="16" id="KW-1185">Reference proteome</keyword>
<keyword evidence="11" id="KW-1208">Phospholipid metabolism</keyword>
<feature type="transmembrane region" description="Helical" evidence="14">
    <location>
        <begin position="213"/>
        <end position="235"/>
    </location>
</feature>
<sequence length="497" mass="57173">MAPRKRRATANTTSASMRNATTTWATATTSNTSTSTKGSSKRKSPFGFERFRRDEFINLSSGFTLLDTLESYFDSQVDLFQRQLSNARMSYARERQTHYEDACGQPQYQDIRKSKTEGYFGQGFPAFDEELFDSGDLLAENSDREFKGFKVNHEYLNCPTRAWHSAKVVQTREKVSFFFWFHVGVVRMGSHSLHSPSPLSPSPAHLHLQKTRLVLLPLRPPCFYVTILSFIYLWISPASRALFVACSCLSHGSLASAVITWRNSLVFHDTNKVTTLFIHVYLPFVFAVIRWKLLPKHRREIPCIQKIASSKSFTRVSGGIYFSWQLLYWKFALIDCREKIESGQRTTSFSFLLNNQRGIIGRSLSAIPPQSRIAAFMGGQLVYMVLTELPAVFLLAFRWPTSLRILKRPNLLLLSLLSKFNYFLLMSLWCHLDKLFNAYPLFIVRIGQIIHVYIFRGSRVLFQGQRLDRSRQLSSSSSIPLTPRPALRNIYFIHNQC</sequence>
<evidence type="ECO:0000256" key="9">
    <source>
        <dbReference type="ARBA" id="ARBA00023136"/>
    </source>
</evidence>
<feature type="transmembrane region" description="Helical" evidence="14">
    <location>
        <begin position="411"/>
        <end position="429"/>
    </location>
</feature>
<keyword evidence="6 14" id="KW-0812">Transmembrane</keyword>
<dbReference type="AlphaFoldDB" id="A0A8H5FD34"/>
<feature type="transmembrane region" description="Helical" evidence="14">
    <location>
        <begin position="435"/>
        <end position="455"/>
    </location>
</feature>
<dbReference type="GO" id="GO:0016020">
    <property type="term" value="C:membrane"/>
    <property type="evidence" value="ECO:0007669"/>
    <property type="project" value="UniProtKB-SubCell"/>
</dbReference>
<evidence type="ECO:0000256" key="10">
    <source>
        <dbReference type="ARBA" id="ARBA00023209"/>
    </source>
</evidence>
<dbReference type="Proteomes" id="UP000559256">
    <property type="component" value="Unassembled WGS sequence"/>
</dbReference>
<gene>
    <name evidence="15" type="ORF">D9758_016934</name>
</gene>
<protein>
    <recommendedName>
        <fullName evidence="3">Glycerophosphocholine acyltransferase 1</fullName>
    </recommendedName>
</protein>
<evidence type="ECO:0000256" key="11">
    <source>
        <dbReference type="ARBA" id="ARBA00023264"/>
    </source>
</evidence>
<organism evidence="15 16">
    <name type="scientific">Tetrapyrgos nigripes</name>
    <dbReference type="NCBI Taxonomy" id="182062"/>
    <lineage>
        <taxon>Eukaryota</taxon>
        <taxon>Fungi</taxon>
        <taxon>Dikarya</taxon>
        <taxon>Basidiomycota</taxon>
        <taxon>Agaricomycotina</taxon>
        <taxon>Agaricomycetes</taxon>
        <taxon>Agaricomycetidae</taxon>
        <taxon>Agaricales</taxon>
        <taxon>Marasmiineae</taxon>
        <taxon>Marasmiaceae</taxon>
        <taxon>Tetrapyrgos</taxon>
    </lineage>
</organism>
<evidence type="ECO:0000256" key="12">
    <source>
        <dbReference type="ARBA" id="ARBA00023315"/>
    </source>
</evidence>
<dbReference type="PANTHER" id="PTHR31201:SF1">
    <property type="entry name" value="GLYCEROPHOSPHOCHOLINE ACYLTRANSFERASE 1"/>
    <property type="match status" value="1"/>
</dbReference>
<comment type="similarity">
    <text evidence="2">Belongs to the GPC1 family.</text>
</comment>
<dbReference type="PANTHER" id="PTHR31201">
    <property type="entry name" value="OS01G0585100 PROTEIN"/>
    <property type="match status" value="1"/>
</dbReference>
<dbReference type="GO" id="GO:0016746">
    <property type="term" value="F:acyltransferase activity"/>
    <property type="evidence" value="ECO:0007669"/>
    <property type="project" value="UniProtKB-KW"/>
</dbReference>
<keyword evidence="12" id="KW-0012">Acyltransferase</keyword>
<evidence type="ECO:0000256" key="14">
    <source>
        <dbReference type="SAM" id="Phobius"/>
    </source>
</evidence>
<feature type="compositionally biased region" description="Polar residues" evidence="13">
    <location>
        <begin position="9"/>
        <end position="19"/>
    </location>
</feature>
<dbReference type="InterPro" id="IPR021261">
    <property type="entry name" value="GPCAT"/>
</dbReference>
<evidence type="ECO:0000313" key="16">
    <source>
        <dbReference type="Proteomes" id="UP000559256"/>
    </source>
</evidence>
<dbReference type="GO" id="GO:0006656">
    <property type="term" value="P:phosphatidylcholine biosynthetic process"/>
    <property type="evidence" value="ECO:0007669"/>
    <property type="project" value="TreeGrafter"/>
</dbReference>
<comment type="subcellular location">
    <subcellularLocation>
        <location evidence="1">Membrane</location>
        <topology evidence="1">Multi-pass membrane protein</topology>
    </subcellularLocation>
</comment>
<keyword evidence="10" id="KW-0594">Phospholipid biosynthesis</keyword>
<name>A0A8H5FD34_9AGAR</name>
<dbReference type="OrthoDB" id="406287at2759"/>
<evidence type="ECO:0000313" key="15">
    <source>
        <dbReference type="EMBL" id="KAF5332351.1"/>
    </source>
</evidence>